<dbReference type="Proteomes" id="UP000091956">
    <property type="component" value="Unassembled WGS sequence"/>
</dbReference>
<reference evidence="2" key="2">
    <citation type="journal article" date="2018" name="Nat. Commun.">
        <title>Extreme sensitivity to ultraviolet light in the fungal pathogen causing white-nose syndrome of bats.</title>
        <authorList>
            <person name="Palmer J.M."/>
            <person name="Drees K.P."/>
            <person name="Foster J.T."/>
            <person name="Lindner D.L."/>
        </authorList>
    </citation>
    <scope>NUCLEOTIDE SEQUENCE [LARGE SCALE GENOMIC DNA]</scope>
    <source>
        <strain evidence="2">UAMH 10579</strain>
    </source>
</reference>
<dbReference type="GO" id="GO:0016301">
    <property type="term" value="F:kinase activity"/>
    <property type="evidence" value="ECO:0007669"/>
    <property type="project" value="UniProtKB-KW"/>
</dbReference>
<dbReference type="SUPFAM" id="SSF52540">
    <property type="entry name" value="P-loop containing nucleoside triphosphate hydrolases"/>
    <property type="match status" value="1"/>
</dbReference>
<name>A0A1B8GWH9_9PEZI</name>
<gene>
    <name evidence="1" type="primary">YFH7</name>
    <name evidence="1" type="ORF">VE01_01767</name>
</gene>
<keyword evidence="1" id="KW-0808">Transferase</keyword>
<dbReference type="STRING" id="342668.A0A1B8GWH9"/>
<proteinExistence type="predicted"/>
<dbReference type="InterPro" id="IPR027417">
    <property type="entry name" value="P-loop_NTPase"/>
</dbReference>
<protein>
    <submittedName>
        <fullName evidence="1">Kinase</fullName>
    </submittedName>
</protein>
<evidence type="ECO:0000313" key="1">
    <source>
        <dbReference type="EMBL" id="OBU00186.1"/>
    </source>
</evidence>
<keyword evidence="2" id="KW-1185">Reference proteome</keyword>
<evidence type="ECO:0000313" key="2">
    <source>
        <dbReference type="Proteomes" id="UP000091956"/>
    </source>
</evidence>
<dbReference type="Gene3D" id="3.40.50.300">
    <property type="entry name" value="P-loop containing nucleotide triphosphate hydrolases"/>
    <property type="match status" value="1"/>
</dbReference>
<accession>A0A1B8GWH9</accession>
<dbReference type="OrthoDB" id="6362633at2759"/>
<dbReference type="EMBL" id="KV460210">
    <property type="protein sequence ID" value="OBU00186.1"/>
    <property type="molecule type" value="Genomic_DNA"/>
</dbReference>
<keyword evidence="1" id="KW-0418">Kinase</keyword>
<sequence>MDGFHYPKSTLRTFQDPECAFRRRGAPFTFDGEAFVELVKALRENPVTEVDDPAQSFHAPSFDHAVKDPIENDIYIPSSQRIVILEGNYLLLNEHPWDQIQHLVDESWFVSISRETAMDRLVKRHLEAGIETTTEAAALRAEENDLPNADHINENMICPSFIIESSNL</sequence>
<dbReference type="RefSeq" id="XP_018133918.1">
    <property type="nucleotide sequence ID" value="XM_018271285.1"/>
</dbReference>
<dbReference type="PANTHER" id="PTHR10285">
    <property type="entry name" value="URIDINE KINASE"/>
    <property type="match status" value="1"/>
</dbReference>
<organism evidence="1 2">
    <name type="scientific">Pseudogymnoascus verrucosus</name>
    <dbReference type="NCBI Taxonomy" id="342668"/>
    <lineage>
        <taxon>Eukaryota</taxon>
        <taxon>Fungi</taxon>
        <taxon>Dikarya</taxon>
        <taxon>Ascomycota</taxon>
        <taxon>Pezizomycotina</taxon>
        <taxon>Leotiomycetes</taxon>
        <taxon>Thelebolales</taxon>
        <taxon>Thelebolaceae</taxon>
        <taxon>Pseudogymnoascus</taxon>
    </lineage>
</organism>
<dbReference type="AlphaFoldDB" id="A0A1B8GWH9"/>
<dbReference type="GeneID" id="28835153"/>
<reference evidence="1 2" key="1">
    <citation type="submission" date="2016-03" db="EMBL/GenBank/DDBJ databases">
        <title>Comparative genomics of Pseudogymnoascus destructans, the fungus causing white-nose syndrome of bats.</title>
        <authorList>
            <person name="Palmer J.M."/>
            <person name="Drees K.P."/>
            <person name="Foster J.T."/>
            <person name="Lindner D.L."/>
        </authorList>
    </citation>
    <scope>NUCLEOTIDE SEQUENCE [LARGE SCALE GENOMIC DNA]</scope>
    <source>
        <strain evidence="1 2">UAMH 10579</strain>
    </source>
</reference>